<keyword evidence="13" id="KW-1185">Reference proteome</keyword>
<evidence type="ECO:0000256" key="4">
    <source>
        <dbReference type="ARBA" id="ARBA00022801"/>
    </source>
</evidence>
<dbReference type="SUPFAM" id="SSF144206">
    <property type="entry name" value="NOB1 zinc finger-like"/>
    <property type="match status" value="1"/>
</dbReference>
<dbReference type="InterPro" id="IPR033411">
    <property type="entry name" value="Ribonuclease_PIN"/>
</dbReference>
<dbReference type="GO" id="GO:0005737">
    <property type="term" value="C:cytoplasm"/>
    <property type="evidence" value="ECO:0007669"/>
    <property type="project" value="UniProtKB-ARBA"/>
</dbReference>
<feature type="binding site" evidence="8">
    <location>
        <position position="334"/>
    </location>
    <ligand>
        <name>Zn(2+)</name>
        <dbReference type="ChEBI" id="CHEBI:29105"/>
    </ligand>
</feature>
<dbReference type="AlphaFoldDB" id="A0A8H5BF76"/>
<dbReference type="GO" id="GO:0046872">
    <property type="term" value="F:metal ion binding"/>
    <property type="evidence" value="ECO:0007669"/>
    <property type="project" value="UniProtKB-UniRule"/>
</dbReference>
<evidence type="ECO:0000256" key="2">
    <source>
        <dbReference type="ARBA" id="ARBA00022722"/>
    </source>
</evidence>
<feature type="compositionally biased region" description="Acidic residues" evidence="9">
    <location>
        <begin position="235"/>
        <end position="244"/>
    </location>
</feature>
<comment type="function">
    <text evidence="7">Required for the synthesis of 40S ribosome subunits. Has a role in processing 20S pre-rRNA into the mature 18S rRNA, where it is required for cleavage at the 3' end of the mature 18S rRNA (D-site). Accompanies the 20S pre-rRNA from the nucleus to the cytoplasm.</text>
</comment>
<feature type="binding site" evidence="8">
    <location>
        <position position="319"/>
    </location>
    <ligand>
        <name>Zn(2+)</name>
        <dbReference type="ChEBI" id="CHEBI:29105"/>
    </ligand>
</feature>
<dbReference type="InterPro" id="IPR036283">
    <property type="entry name" value="NOB1_Zf-like_sf"/>
</dbReference>
<keyword evidence="3 7" id="KW-0479">Metal-binding</keyword>
<feature type="domain" description="Nin one binding (NOB1) Zn-ribbon-like" evidence="10">
    <location>
        <begin position="309"/>
        <end position="386"/>
    </location>
</feature>
<comment type="similarity">
    <text evidence="1 7">Belongs to the NOB1 family.</text>
</comment>
<reference evidence="12 13" key="1">
    <citation type="journal article" date="2020" name="ISME J.">
        <title>Uncovering the hidden diversity of litter-decomposition mechanisms in mushroom-forming fungi.</title>
        <authorList>
            <person name="Floudas D."/>
            <person name="Bentzer J."/>
            <person name="Ahren D."/>
            <person name="Johansson T."/>
            <person name="Persson P."/>
            <person name="Tunlid A."/>
        </authorList>
    </citation>
    <scope>NUCLEOTIDE SEQUENCE [LARGE SCALE GENOMIC DNA]</scope>
    <source>
        <strain evidence="12 13">CBS 101986</strain>
    </source>
</reference>
<feature type="compositionally biased region" description="Low complexity" evidence="9">
    <location>
        <begin position="224"/>
        <end position="234"/>
    </location>
</feature>
<dbReference type="Gene3D" id="6.20.210.10">
    <property type="entry name" value="Nin one binding (NOB1), Zn-ribbon-like"/>
    <property type="match status" value="1"/>
</dbReference>
<dbReference type="GO" id="GO:0030688">
    <property type="term" value="C:preribosome, small subunit precursor"/>
    <property type="evidence" value="ECO:0007669"/>
    <property type="project" value="TreeGrafter"/>
</dbReference>
<keyword evidence="2" id="KW-0540">Nuclease</keyword>
<feature type="binding site" evidence="8">
    <location>
        <position position="337"/>
    </location>
    <ligand>
        <name>Zn(2+)</name>
        <dbReference type="ChEBI" id="CHEBI:29105"/>
    </ligand>
</feature>
<dbReference type="Pfam" id="PF08772">
    <property type="entry name" value="Zn_ribbon_NOB1"/>
    <property type="match status" value="1"/>
</dbReference>
<dbReference type="Proteomes" id="UP000567179">
    <property type="component" value="Unassembled WGS sequence"/>
</dbReference>
<evidence type="ECO:0000256" key="5">
    <source>
        <dbReference type="ARBA" id="ARBA00022833"/>
    </source>
</evidence>
<evidence type="ECO:0000256" key="8">
    <source>
        <dbReference type="PIRSR" id="PIRSR037125-1"/>
    </source>
</evidence>
<dbReference type="EMBL" id="JAACJJ010000028">
    <property type="protein sequence ID" value="KAF5321811.1"/>
    <property type="molecule type" value="Genomic_DNA"/>
</dbReference>
<evidence type="ECO:0000256" key="9">
    <source>
        <dbReference type="SAM" id="MobiDB-lite"/>
    </source>
</evidence>
<feature type="region of interest" description="Disordered" evidence="9">
    <location>
        <begin position="108"/>
        <end position="153"/>
    </location>
</feature>
<proteinExistence type="inferred from homology"/>
<keyword evidence="4" id="KW-0378">Hydrolase</keyword>
<evidence type="ECO:0000256" key="7">
    <source>
        <dbReference type="PIRNR" id="PIRNR037125"/>
    </source>
</evidence>
<dbReference type="GO" id="GO:0016787">
    <property type="term" value="F:hydrolase activity"/>
    <property type="evidence" value="ECO:0007669"/>
    <property type="project" value="UniProtKB-KW"/>
</dbReference>
<dbReference type="GO" id="GO:0030490">
    <property type="term" value="P:maturation of SSU-rRNA"/>
    <property type="evidence" value="ECO:0007669"/>
    <property type="project" value="TreeGrafter"/>
</dbReference>
<dbReference type="GO" id="GO:0004521">
    <property type="term" value="F:RNA endonuclease activity"/>
    <property type="evidence" value="ECO:0007669"/>
    <property type="project" value="UniProtKB-UniRule"/>
</dbReference>
<feature type="compositionally biased region" description="Basic and acidic residues" evidence="9">
    <location>
        <begin position="108"/>
        <end position="123"/>
    </location>
</feature>
<evidence type="ECO:0000259" key="11">
    <source>
        <dbReference type="Pfam" id="PF17146"/>
    </source>
</evidence>
<dbReference type="OrthoDB" id="446759at2759"/>
<comment type="subcellular location">
    <subcellularLocation>
        <location evidence="7">Nucleus</location>
        <location evidence="7">Nucleolus</location>
    </subcellularLocation>
</comment>
<protein>
    <recommendedName>
        <fullName evidence="7">20S-pre-rRNA D-site endonuclease NOB1</fullName>
    </recommendedName>
</protein>
<gene>
    <name evidence="12" type="ORF">D9619_000634</name>
</gene>
<feature type="region of interest" description="Disordered" evidence="9">
    <location>
        <begin position="208"/>
        <end position="247"/>
    </location>
</feature>
<dbReference type="CDD" id="cd09876">
    <property type="entry name" value="PIN_Nob1-like"/>
    <property type="match status" value="1"/>
</dbReference>
<keyword evidence="5 7" id="KW-0862">Zinc</keyword>
<dbReference type="Gene3D" id="3.40.50.1010">
    <property type="entry name" value="5'-nuclease"/>
    <property type="match status" value="1"/>
</dbReference>
<evidence type="ECO:0000259" key="10">
    <source>
        <dbReference type="Pfam" id="PF08772"/>
    </source>
</evidence>
<feature type="domain" description="Ribonuclease PIN" evidence="11">
    <location>
        <begin position="13"/>
        <end position="103"/>
    </location>
</feature>
<evidence type="ECO:0000256" key="6">
    <source>
        <dbReference type="ARBA" id="ARBA00023242"/>
    </source>
</evidence>
<comment type="caution">
    <text evidence="12">The sequence shown here is derived from an EMBL/GenBank/DDBJ whole genome shotgun (WGS) entry which is preliminary data.</text>
</comment>
<dbReference type="InterPro" id="IPR014881">
    <property type="entry name" value="NOB1_Zn-bd"/>
</dbReference>
<organism evidence="12 13">
    <name type="scientific">Psilocybe cf. subviscida</name>
    <dbReference type="NCBI Taxonomy" id="2480587"/>
    <lineage>
        <taxon>Eukaryota</taxon>
        <taxon>Fungi</taxon>
        <taxon>Dikarya</taxon>
        <taxon>Basidiomycota</taxon>
        <taxon>Agaricomycotina</taxon>
        <taxon>Agaricomycetes</taxon>
        <taxon>Agaricomycetidae</taxon>
        <taxon>Agaricales</taxon>
        <taxon>Agaricineae</taxon>
        <taxon>Strophariaceae</taxon>
        <taxon>Psilocybe</taxon>
    </lineage>
</organism>
<dbReference type="PIRSF" id="PIRSF037125">
    <property type="entry name" value="D-site_20S_pre-rRNA_nuclease"/>
    <property type="match status" value="1"/>
</dbReference>
<evidence type="ECO:0000256" key="1">
    <source>
        <dbReference type="ARBA" id="ARBA00005858"/>
    </source>
</evidence>
<feature type="region of interest" description="Disordered" evidence="9">
    <location>
        <begin position="450"/>
        <end position="488"/>
    </location>
</feature>
<evidence type="ECO:0000256" key="3">
    <source>
        <dbReference type="ARBA" id="ARBA00022723"/>
    </source>
</evidence>
<dbReference type="GO" id="GO:0005730">
    <property type="term" value="C:nucleolus"/>
    <property type="evidence" value="ECO:0007669"/>
    <property type="project" value="UniProtKB-SubCell"/>
</dbReference>
<dbReference type="PANTHER" id="PTHR12814:SF2">
    <property type="entry name" value="RNA-BINDING PROTEIN NOB1"/>
    <property type="match status" value="1"/>
</dbReference>
<dbReference type="FunFam" id="3.40.50.1010:FF:000020">
    <property type="entry name" value="20S-pre-rRNA D-site endonuclease NOB1"/>
    <property type="match status" value="1"/>
</dbReference>
<sequence length="488" mass="53135">MATPDQPPKCRNLVLDAGPLLSLSPLRGLAETYLTTPQVLAELKDSRAREHFQRLGLLSGVKIEIRSPDAASLAHVIQWAKKTGDYAVLSHPDLCVLALTYALSEEDKKRKLKDQAEAKKEGDEIQTEGTEPIAADSDAPVAPSEGAEEQSATVTIEDLAEQLDETHLDEGNVEQQADESVPEDDNVPVEAAEEEHLEPLDVEITPIESEDAPRESQPEPPSAPSRSSPSPIYDDPSDEDDGEGEWITPANVGIHKSRALNQLPDDDGVQKKGKKAETIGAGCMTADFAMQNVLLQMGLNLVGLEGKRIERIKSWVLRCHACFKICKDNSKKFCPSCGNPTLLRASVTVPAPGASKNAPVMQVHLKPNFQYKTRGTIYSIPKPKAGSAKTGPGTGLILREDQIEYVRAKKRADGKREREEQRLMKGVMSRGVDSRGSVSSWMDPDWVPEIIAAGSGGKGRSARTSGMDGDMPQIGYGRKNPNEKRRKQ</sequence>
<evidence type="ECO:0000313" key="12">
    <source>
        <dbReference type="EMBL" id="KAF5321811.1"/>
    </source>
</evidence>
<name>A0A8H5BF76_9AGAR</name>
<dbReference type="PANTHER" id="PTHR12814">
    <property type="entry name" value="RNA-BINDING PROTEIN NOB1"/>
    <property type="match status" value="1"/>
</dbReference>
<evidence type="ECO:0000313" key="13">
    <source>
        <dbReference type="Proteomes" id="UP000567179"/>
    </source>
</evidence>
<accession>A0A8H5BF76</accession>
<feature type="binding site" evidence="8">
    <location>
        <position position="322"/>
    </location>
    <ligand>
        <name>Zn(2+)</name>
        <dbReference type="ChEBI" id="CHEBI:29105"/>
    </ligand>
</feature>
<dbReference type="Pfam" id="PF17146">
    <property type="entry name" value="PIN_6"/>
    <property type="match status" value="1"/>
</dbReference>
<dbReference type="InterPro" id="IPR039907">
    <property type="entry name" value="NOB1"/>
</dbReference>
<dbReference type="InterPro" id="IPR017117">
    <property type="entry name" value="Nob1_euk"/>
</dbReference>
<keyword evidence="6 7" id="KW-0539">Nucleus</keyword>